<dbReference type="EC" id="3.1.11.6" evidence="5"/>
<dbReference type="Pfam" id="PF13742">
    <property type="entry name" value="tRNA_anti_2"/>
    <property type="match status" value="1"/>
</dbReference>
<dbReference type="Pfam" id="PF02601">
    <property type="entry name" value="Exonuc_VII_L"/>
    <property type="match status" value="1"/>
</dbReference>
<comment type="subunit">
    <text evidence="5">Heterooligomer composed of large and small subunits.</text>
</comment>
<comment type="function">
    <text evidence="5">Bidirectionally degrades single-stranded DNA into large acid-insoluble oligonucleotides, which are then degraded further into small acid-soluble oligonucleotides.</text>
</comment>
<keyword evidence="10" id="KW-1185">Reference proteome</keyword>
<keyword evidence="4 5" id="KW-0269">Exonuclease</keyword>
<evidence type="ECO:0000313" key="10">
    <source>
        <dbReference type="Proteomes" id="UP001172778"/>
    </source>
</evidence>
<dbReference type="PANTHER" id="PTHR30008:SF0">
    <property type="entry name" value="EXODEOXYRIBONUCLEASE 7 LARGE SUBUNIT"/>
    <property type="match status" value="1"/>
</dbReference>
<accession>A0ABT7DWU9</accession>
<evidence type="ECO:0000256" key="2">
    <source>
        <dbReference type="ARBA" id="ARBA00022722"/>
    </source>
</evidence>
<keyword evidence="3 5" id="KW-0378">Hydrolase</keyword>
<evidence type="ECO:0000256" key="5">
    <source>
        <dbReference type="HAMAP-Rule" id="MF_00378"/>
    </source>
</evidence>
<feature type="domain" description="Exonuclease VII large subunit C-terminal" evidence="7">
    <location>
        <begin position="132"/>
        <end position="442"/>
    </location>
</feature>
<reference evidence="9" key="1">
    <citation type="submission" date="2023-03" db="EMBL/GenBank/DDBJ databases">
        <title>Chitinimonas shenzhenensis gen. nov., sp. nov., a novel member of family Burkholderiaceae isolated from activated sludge collected in Shen Zhen, China.</title>
        <authorList>
            <person name="Wang X."/>
        </authorList>
    </citation>
    <scope>NUCLEOTIDE SEQUENCE</scope>
    <source>
        <strain evidence="9">DQS-5</strain>
    </source>
</reference>
<evidence type="ECO:0000256" key="4">
    <source>
        <dbReference type="ARBA" id="ARBA00022839"/>
    </source>
</evidence>
<evidence type="ECO:0000259" key="7">
    <source>
        <dbReference type="Pfam" id="PF02601"/>
    </source>
</evidence>
<organism evidence="9 10">
    <name type="scientific">Parachitinimonas caeni</name>
    <dbReference type="NCBI Taxonomy" id="3031301"/>
    <lineage>
        <taxon>Bacteria</taxon>
        <taxon>Pseudomonadati</taxon>
        <taxon>Pseudomonadota</taxon>
        <taxon>Betaproteobacteria</taxon>
        <taxon>Neisseriales</taxon>
        <taxon>Chitinibacteraceae</taxon>
        <taxon>Parachitinimonas</taxon>
    </lineage>
</organism>
<keyword evidence="1 5" id="KW-0963">Cytoplasm</keyword>
<dbReference type="InterPro" id="IPR003753">
    <property type="entry name" value="Exonuc_VII_L"/>
</dbReference>
<name>A0ABT7DWU9_9NEIS</name>
<evidence type="ECO:0000256" key="6">
    <source>
        <dbReference type="RuleBase" id="RU004355"/>
    </source>
</evidence>
<evidence type="ECO:0000256" key="3">
    <source>
        <dbReference type="ARBA" id="ARBA00022801"/>
    </source>
</evidence>
<dbReference type="NCBIfam" id="TIGR00237">
    <property type="entry name" value="xseA"/>
    <property type="match status" value="1"/>
</dbReference>
<protein>
    <recommendedName>
        <fullName evidence="5">Exodeoxyribonuclease 7 large subunit</fullName>
        <ecNumber evidence="5">3.1.11.6</ecNumber>
    </recommendedName>
    <alternativeName>
        <fullName evidence="5">Exodeoxyribonuclease VII large subunit</fullName>
        <shortName evidence="5">Exonuclease VII large subunit</shortName>
    </alternativeName>
</protein>
<dbReference type="CDD" id="cd04489">
    <property type="entry name" value="ExoVII_LU_OBF"/>
    <property type="match status" value="1"/>
</dbReference>
<keyword evidence="2 5" id="KW-0540">Nuclease</keyword>
<dbReference type="InterPro" id="IPR020579">
    <property type="entry name" value="Exonuc_VII_lsu_C"/>
</dbReference>
<evidence type="ECO:0000256" key="1">
    <source>
        <dbReference type="ARBA" id="ARBA00022490"/>
    </source>
</evidence>
<comment type="caution">
    <text evidence="9">The sequence shown here is derived from an EMBL/GenBank/DDBJ whole genome shotgun (WGS) entry which is preliminary data.</text>
</comment>
<proteinExistence type="inferred from homology"/>
<gene>
    <name evidence="5 9" type="primary">xseA</name>
    <name evidence="9" type="ORF">PZA18_05815</name>
</gene>
<dbReference type="HAMAP" id="MF_00378">
    <property type="entry name" value="Exonuc_7_L"/>
    <property type="match status" value="1"/>
</dbReference>
<comment type="catalytic activity">
    <reaction evidence="5 6">
        <text>Exonucleolytic cleavage in either 5'- to 3'- or 3'- to 5'-direction to yield nucleoside 5'-phosphates.</text>
        <dbReference type="EC" id="3.1.11.6"/>
    </reaction>
</comment>
<evidence type="ECO:0000259" key="8">
    <source>
        <dbReference type="Pfam" id="PF13742"/>
    </source>
</evidence>
<dbReference type="PANTHER" id="PTHR30008">
    <property type="entry name" value="EXODEOXYRIBONUCLEASE 7 LARGE SUBUNIT"/>
    <property type="match status" value="1"/>
</dbReference>
<dbReference type="InterPro" id="IPR025824">
    <property type="entry name" value="OB-fold_nuc-bd_dom"/>
</dbReference>
<sequence length="456" mass="49881">MSSLAKVAEARSSPVLTVSQLNRTVREMLEGGLPVLWVAGEISNLTIAASGHCYFSLKDATAQVRCVMFRQRAALLPFRPKEGLQVEVRAVTTLYEARGDFQLGVETIRLAGLGALYEAFERLKSKLSAEGLFDAARKRQMPAMPRTIGIVTSPAAAALRDVLTTMRRRNPAVQIVIYPTQVQGDAAPAQIVAALSTANRRAEVDLLIVCRGGGSIEDLWAFNDEAVARAIAGSLIPVISGVGHETDFTIADFVADVRAPTPTAAAELASPSRADLRFQLDGLAMRLRREWSRQWMLRSQRLDFAARRLLHPGERIARQRRMMEDLARRLQMASSRQLERRRAALTLVSGRYRHVRPDAVNLRRHLQGLASRLRTAANAGLQRRLGALEVLSSQLQALNPDAVLSRGYARVETARGELIKQAATLHRGQSIRLHFADGSAAAAVTSAPGPQGELDI</sequence>
<feature type="domain" description="OB-fold nucleic acid binding" evidence="8">
    <location>
        <begin position="16"/>
        <end position="109"/>
    </location>
</feature>
<dbReference type="EMBL" id="JARRAF010000005">
    <property type="protein sequence ID" value="MDK2123563.1"/>
    <property type="molecule type" value="Genomic_DNA"/>
</dbReference>
<comment type="similarity">
    <text evidence="5 6">Belongs to the XseA family.</text>
</comment>
<dbReference type="Proteomes" id="UP001172778">
    <property type="component" value="Unassembled WGS sequence"/>
</dbReference>
<evidence type="ECO:0000313" key="9">
    <source>
        <dbReference type="EMBL" id="MDK2123563.1"/>
    </source>
</evidence>
<comment type="subcellular location">
    <subcellularLocation>
        <location evidence="5 6">Cytoplasm</location>
    </subcellularLocation>
</comment>
<dbReference type="GO" id="GO:0008855">
    <property type="term" value="F:exodeoxyribonuclease VII activity"/>
    <property type="evidence" value="ECO:0007669"/>
    <property type="project" value="UniProtKB-EC"/>
</dbReference>